<dbReference type="Pfam" id="PF01238">
    <property type="entry name" value="PMI_typeI_C"/>
    <property type="match status" value="1"/>
</dbReference>
<dbReference type="InterPro" id="IPR014710">
    <property type="entry name" value="RmlC-like_jellyroll"/>
</dbReference>
<dbReference type="GO" id="GO:0005975">
    <property type="term" value="P:carbohydrate metabolic process"/>
    <property type="evidence" value="ECO:0007669"/>
    <property type="project" value="InterPro"/>
</dbReference>
<feature type="active site" evidence="10">
    <location>
        <position position="319"/>
    </location>
</feature>
<evidence type="ECO:0000256" key="10">
    <source>
        <dbReference type="PIRSR" id="PIRSR001480-1"/>
    </source>
</evidence>
<dbReference type="GO" id="GO:0004476">
    <property type="term" value="F:mannose-6-phosphate isomerase activity"/>
    <property type="evidence" value="ECO:0007669"/>
    <property type="project" value="UniProtKB-EC"/>
</dbReference>
<dbReference type="InterPro" id="IPR016305">
    <property type="entry name" value="Mannose-6-P_Isomerase"/>
</dbReference>
<evidence type="ECO:0000256" key="6">
    <source>
        <dbReference type="ARBA" id="ARBA00018236"/>
    </source>
</evidence>
<dbReference type="Pfam" id="PF20512">
    <property type="entry name" value="PMI_typeI_hel"/>
    <property type="match status" value="1"/>
</dbReference>
<dbReference type="AlphaFoldDB" id="A0A5E8C2W5"/>
<dbReference type="GO" id="GO:0005829">
    <property type="term" value="C:cytosol"/>
    <property type="evidence" value="ECO:0007669"/>
    <property type="project" value="TreeGrafter"/>
</dbReference>
<keyword evidence="9 12" id="KW-0413">Isomerase</keyword>
<dbReference type="EC" id="5.3.1.8" evidence="5 12"/>
<evidence type="ECO:0000313" key="18">
    <source>
        <dbReference type="EMBL" id="VVT56311.1"/>
    </source>
</evidence>
<protein>
    <recommendedName>
        <fullName evidence="6 12">Mannose-6-phosphate isomerase</fullName>
        <ecNumber evidence="5 12">5.3.1.8</ecNumber>
    </recommendedName>
</protein>
<comment type="catalytic activity">
    <reaction evidence="1 12">
        <text>D-mannose 6-phosphate = D-fructose 6-phosphate</text>
        <dbReference type="Rhea" id="RHEA:12356"/>
        <dbReference type="ChEBI" id="CHEBI:58735"/>
        <dbReference type="ChEBI" id="CHEBI:61527"/>
        <dbReference type="EC" id="5.3.1.8"/>
    </reaction>
</comment>
<dbReference type="InterPro" id="IPR046458">
    <property type="entry name" value="PMI_typeI_hel"/>
</dbReference>
<reference evidence="18 19" key="1">
    <citation type="submission" date="2019-09" db="EMBL/GenBank/DDBJ databases">
        <authorList>
            <person name="Brejova B."/>
        </authorList>
    </citation>
    <scope>NUCLEOTIDE SEQUENCE [LARGE SCALE GENOMIC DNA]</scope>
</reference>
<dbReference type="PANTHER" id="PTHR10309:SF0">
    <property type="entry name" value="MANNOSE-6-PHOSPHATE ISOMERASE"/>
    <property type="match status" value="1"/>
</dbReference>
<comment type="function">
    <text evidence="2">Involved in the synthesis of the GDP-mannose and dolichol-phosphate-mannose required for a number of critical mannosyl transfer reactions.</text>
</comment>
<feature type="binding site" evidence="11">
    <location>
        <position position="300"/>
    </location>
    <ligand>
        <name>Zn(2+)</name>
        <dbReference type="ChEBI" id="CHEBI:29105"/>
    </ligand>
</feature>
<proteinExistence type="inferred from homology"/>
<accession>A0A5E8C2W5</accession>
<dbReference type="Proteomes" id="UP000398389">
    <property type="component" value="Unassembled WGS sequence"/>
</dbReference>
<feature type="domain" description="Phosphomannose isomerase type I helical insertion" evidence="17">
    <location>
        <begin position="179"/>
        <end position="280"/>
    </location>
</feature>
<dbReference type="PROSITE" id="PS00966">
    <property type="entry name" value="PMI_I_2"/>
    <property type="match status" value="1"/>
</dbReference>
<dbReference type="RefSeq" id="XP_031855561.1">
    <property type="nucleotide sequence ID" value="XM_031999670.1"/>
</dbReference>
<dbReference type="GeneID" id="43583770"/>
<evidence type="ECO:0000256" key="14">
    <source>
        <dbReference type="RuleBase" id="RU004248"/>
    </source>
</evidence>
<dbReference type="GO" id="GO:0008270">
    <property type="term" value="F:zinc ion binding"/>
    <property type="evidence" value="ECO:0007669"/>
    <property type="project" value="InterPro"/>
</dbReference>
<dbReference type="CDD" id="cd07011">
    <property type="entry name" value="cupin_PMI_type_I_N"/>
    <property type="match status" value="1"/>
</dbReference>
<name>A0A5E8C2W5_9ASCO</name>
<dbReference type="InterPro" id="IPR018050">
    <property type="entry name" value="Pmannose_isomerase-type1_CS"/>
</dbReference>
<evidence type="ECO:0000256" key="2">
    <source>
        <dbReference type="ARBA" id="ARBA00002564"/>
    </source>
</evidence>
<gene>
    <name evidence="18" type="ORF">SAPINGB_P004955</name>
</gene>
<dbReference type="PRINTS" id="PR00714">
    <property type="entry name" value="MAN6PISMRASE"/>
</dbReference>
<dbReference type="GO" id="GO:0009298">
    <property type="term" value="P:GDP-mannose biosynthetic process"/>
    <property type="evidence" value="ECO:0007669"/>
    <property type="project" value="UniProtKB-UniPathway"/>
</dbReference>
<dbReference type="SUPFAM" id="SSF51182">
    <property type="entry name" value="RmlC-like cupins"/>
    <property type="match status" value="1"/>
</dbReference>
<dbReference type="Gene3D" id="2.60.120.10">
    <property type="entry name" value="Jelly Rolls"/>
    <property type="match status" value="2"/>
</dbReference>
<evidence type="ECO:0000256" key="13">
    <source>
        <dbReference type="RuleBase" id="RU004189"/>
    </source>
</evidence>
<evidence type="ECO:0000256" key="7">
    <source>
        <dbReference type="ARBA" id="ARBA00022723"/>
    </source>
</evidence>
<comment type="cofactor">
    <cofactor evidence="11 12">
        <name>Zn(2+)</name>
        <dbReference type="ChEBI" id="CHEBI:29105"/>
    </cofactor>
    <text evidence="11 12">Binds 1 zinc ion per subunit.</text>
</comment>
<feature type="binding site" evidence="11">
    <location>
        <position position="113"/>
    </location>
    <ligand>
        <name>Zn(2+)</name>
        <dbReference type="ChEBI" id="CHEBI:29105"/>
    </ligand>
</feature>
<dbReference type="InterPro" id="IPR046457">
    <property type="entry name" value="PMI_typeI_cat"/>
</dbReference>
<evidence type="ECO:0000256" key="8">
    <source>
        <dbReference type="ARBA" id="ARBA00022833"/>
    </source>
</evidence>
<evidence type="ECO:0000256" key="11">
    <source>
        <dbReference type="PIRSR" id="PIRSR001480-2"/>
    </source>
</evidence>
<feature type="domain" description="Phosphomannose isomerase type I C-terminal" evidence="15">
    <location>
        <begin position="367"/>
        <end position="410"/>
    </location>
</feature>
<organism evidence="18 19">
    <name type="scientific">Magnusiomyces paraingens</name>
    <dbReference type="NCBI Taxonomy" id="2606893"/>
    <lineage>
        <taxon>Eukaryota</taxon>
        <taxon>Fungi</taxon>
        <taxon>Dikarya</taxon>
        <taxon>Ascomycota</taxon>
        <taxon>Saccharomycotina</taxon>
        <taxon>Dipodascomycetes</taxon>
        <taxon>Dipodascales</taxon>
        <taxon>Dipodascaceae</taxon>
        <taxon>Magnusiomyces</taxon>
    </lineage>
</organism>
<dbReference type="PIRSF" id="PIRSF001480">
    <property type="entry name" value="Mannose-6-phosphate_isomerase"/>
    <property type="match status" value="1"/>
</dbReference>
<evidence type="ECO:0000256" key="9">
    <source>
        <dbReference type="ARBA" id="ARBA00023235"/>
    </source>
</evidence>
<dbReference type="UniPathway" id="UPA00126">
    <property type="reaction ID" value="UER00423"/>
</dbReference>
<evidence type="ECO:0000256" key="4">
    <source>
        <dbReference type="ARBA" id="ARBA00010772"/>
    </source>
</evidence>
<dbReference type="PANTHER" id="PTHR10309">
    <property type="entry name" value="MANNOSE-6-PHOSPHATE ISOMERASE"/>
    <property type="match status" value="1"/>
</dbReference>
<keyword evidence="7 11" id="KW-0479">Metal-binding</keyword>
<evidence type="ECO:0000256" key="3">
    <source>
        <dbReference type="ARBA" id="ARBA00004666"/>
    </source>
</evidence>
<evidence type="ECO:0000259" key="16">
    <source>
        <dbReference type="Pfam" id="PF20511"/>
    </source>
</evidence>
<sequence length="454" mass="49315">MSQSDFDLVKLHCGVQTYDWGKLGESSAVAQFAESADPSFKADPTKPYAELWMGTHPSVPSFAVSSSVQSTSLRTVLSKYPGLMGDRITAKFGPGELPFLFKVLSIRKALSIQAHPDKALGKQLHASDPKNYPDGNHKPEMAIAITDFEGFCGFRPLAEISALLKNIPEFVELIGGQKFADEFINGYKELSPEDKEGSPKDVSNRKVLQALFSRVMNASQDTVSKFTVLLVERASREQEKFGSSIDPSYKGPFGKSLADLIIRLNKQFPEDIGLFCGGLMLNYVTLKSGEAMFLRAKDPHAYISGDIIECMAASDNVVRAGFTPKFKDVPNLVSMLTYSYDPVEKQKMVPEPYPLSKSSSDSVKNTLFNPPIDEFAVVQTVLSKKGDSTTLQALDGPSIIIITEGSAKLSSKTTTLDFPRGQVAFIGAGTAVELTNTGDDEVVTYTAIVEVSAA</sequence>
<comment type="similarity">
    <text evidence="4 13">Belongs to the mannose-6-phosphate isomerase type 1 family.</text>
</comment>
<keyword evidence="19" id="KW-1185">Reference proteome</keyword>
<comment type="pathway">
    <text evidence="3 14">Nucleotide-sugar biosynthesis; GDP-alpha-D-mannose biosynthesis; alpha-D-mannose 1-phosphate from D-fructose 6-phosphate: step 1/2.</text>
</comment>
<feature type="domain" description="Phosphomannose isomerase type I catalytic" evidence="16">
    <location>
        <begin position="8"/>
        <end position="157"/>
    </location>
</feature>
<keyword evidence="8 11" id="KW-0862">Zinc</keyword>
<dbReference type="InterPro" id="IPR001250">
    <property type="entry name" value="Man6P_Isoase-1"/>
</dbReference>
<dbReference type="InterPro" id="IPR011051">
    <property type="entry name" value="RmlC_Cupin_sf"/>
</dbReference>
<dbReference type="Pfam" id="PF20511">
    <property type="entry name" value="PMI_typeI_cat"/>
    <property type="match status" value="1"/>
</dbReference>
<dbReference type="Gene3D" id="1.10.441.10">
    <property type="entry name" value="Phosphomannose Isomerase, domain 2"/>
    <property type="match status" value="1"/>
</dbReference>
<feature type="binding site" evidence="11">
    <location>
        <position position="140"/>
    </location>
    <ligand>
        <name>Zn(2+)</name>
        <dbReference type="ChEBI" id="CHEBI:29105"/>
    </ligand>
</feature>
<evidence type="ECO:0000256" key="5">
    <source>
        <dbReference type="ARBA" id="ARBA00011956"/>
    </source>
</evidence>
<evidence type="ECO:0000313" key="19">
    <source>
        <dbReference type="Proteomes" id="UP000398389"/>
    </source>
</evidence>
<evidence type="ECO:0000259" key="17">
    <source>
        <dbReference type="Pfam" id="PF20512"/>
    </source>
</evidence>
<feature type="binding site" evidence="11">
    <location>
        <position position="115"/>
    </location>
    <ligand>
        <name>Zn(2+)</name>
        <dbReference type="ChEBI" id="CHEBI:29105"/>
    </ligand>
</feature>
<dbReference type="InterPro" id="IPR046456">
    <property type="entry name" value="PMI_typeI_C"/>
</dbReference>
<dbReference type="EMBL" id="CABVLU010000004">
    <property type="protein sequence ID" value="VVT56311.1"/>
    <property type="molecule type" value="Genomic_DNA"/>
</dbReference>
<evidence type="ECO:0000256" key="12">
    <source>
        <dbReference type="RuleBase" id="RU000611"/>
    </source>
</evidence>
<dbReference type="PROSITE" id="PS00965">
    <property type="entry name" value="PMI_I_1"/>
    <property type="match status" value="1"/>
</dbReference>
<dbReference type="OrthoDB" id="6605218at2759"/>
<evidence type="ECO:0000256" key="1">
    <source>
        <dbReference type="ARBA" id="ARBA00000757"/>
    </source>
</evidence>
<dbReference type="NCBIfam" id="TIGR00218">
    <property type="entry name" value="manA"/>
    <property type="match status" value="1"/>
</dbReference>
<evidence type="ECO:0000259" key="15">
    <source>
        <dbReference type="Pfam" id="PF01238"/>
    </source>
</evidence>